<keyword evidence="4 5" id="KW-0539">Nucleus</keyword>
<feature type="region of interest" description="Disordered" evidence="7">
    <location>
        <begin position="63"/>
        <end position="88"/>
    </location>
</feature>
<evidence type="ECO:0000313" key="10">
    <source>
        <dbReference type="Proteomes" id="UP001153636"/>
    </source>
</evidence>
<dbReference type="InterPro" id="IPR009057">
    <property type="entry name" value="Homeodomain-like_sf"/>
</dbReference>
<dbReference type="Gene3D" id="1.10.10.60">
    <property type="entry name" value="Homeodomain-like"/>
    <property type="match status" value="1"/>
</dbReference>
<dbReference type="SUPFAM" id="SSF46689">
    <property type="entry name" value="Homeodomain-like"/>
    <property type="match status" value="1"/>
</dbReference>
<dbReference type="PROSITE" id="PS50071">
    <property type="entry name" value="HOMEOBOX_2"/>
    <property type="match status" value="1"/>
</dbReference>
<keyword evidence="10" id="KW-1185">Reference proteome</keyword>
<evidence type="ECO:0000256" key="6">
    <source>
        <dbReference type="RuleBase" id="RU000682"/>
    </source>
</evidence>
<dbReference type="GO" id="GO:0000981">
    <property type="term" value="F:DNA-binding transcription factor activity, RNA polymerase II-specific"/>
    <property type="evidence" value="ECO:0007669"/>
    <property type="project" value="InterPro"/>
</dbReference>
<dbReference type="PRINTS" id="PR00024">
    <property type="entry name" value="HOMEOBOX"/>
</dbReference>
<dbReference type="PROSITE" id="PS00027">
    <property type="entry name" value="HOMEOBOX_1"/>
    <property type="match status" value="1"/>
</dbReference>
<dbReference type="InterPro" id="IPR020479">
    <property type="entry name" value="HD_metazoa"/>
</dbReference>
<dbReference type="Pfam" id="PF00046">
    <property type="entry name" value="Homeodomain"/>
    <property type="match status" value="1"/>
</dbReference>
<dbReference type="OrthoDB" id="6769713at2759"/>
<evidence type="ECO:0000256" key="7">
    <source>
        <dbReference type="SAM" id="MobiDB-lite"/>
    </source>
</evidence>
<dbReference type="GO" id="GO:0000978">
    <property type="term" value="F:RNA polymerase II cis-regulatory region sequence-specific DNA binding"/>
    <property type="evidence" value="ECO:0007669"/>
    <property type="project" value="TreeGrafter"/>
</dbReference>
<dbReference type="CDD" id="cd00086">
    <property type="entry name" value="homeodomain"/>
    <property type="match status" value="1"/>
</dbReference>
<dbReference type="Proteomes" id="UP001153636">
    <property type="component" value="Chromosome 8"/>
</dbReference>
<sequence>MVLLFENRVEGLPAVTYSVHLVENPGMLASVSKVENREADFGTSSPTEQRLWNQEMNCDSTWITRKSPSYNSSNHSDPEPSPPLRTRRVRTAYTTKQLVHLEKEFHDNKYLCRWRRIQLSQYLNLSERQIKIWFQNRRMKMKKKKQNNSTHQLDNLKHKTTIKAENADIVSRLLNHSALVQKNQHLNQVVEKPQEVPSSCYENSTLPVTNSQIPAASFVKDETMYQANYCGNQYYSESICQQNKENDYNFPTNVEVSGYVDNTFVHDYGYEYNGYNMGNTYEQFDNFAATAVSLANH</sequence>
<evidence type="ECO:0000256" key="1">
    <source>
        <dbReference type="ARBA" id="ARBA00004123"/>
    </source>
</evidence>
<dbReference type="AlphaFoldDB" id="A0A9P0DA04"/>
<feature type="compositionally biased region" description="Polar residues" evidence="7">
    <location>
        <begin position="63"/>
        <end position="75"/>
    </location>
</feature>
<dbReference type="EMBL" id="OV651820">
    <property type="protein sequence ID" value="CAH1114684.1"/>
    <property type="molecule type" value="Genomic_DNA"/>
</dbReference>
<dbReference type="SMART" id="SM00389">
    <property type="entry name" value="HOX"/>
    <property type="match status" value="1"/>
</dbReference>
<dbReference type="PANTHER" id="PTHR45664:SF12">
    <property type="entry name" value="PANCREAS_DUODENUM HOMEOBOX PROTEIN 1"/>
    <property type="match status" value="1"/>
</dbReference>
<comment type="subcellular location">
    <subcellularLocation>
        <location evidence="1 5 6">Nucleus</location>
    </subcellularLocation>
</comment>
<dbReference type="PANTHER" id="PTHR45664">
    <property type="entry name" value="PROTEIN ZERKNUELLT 1-RELATED"/>
    <property type="match status" value="1"/>
</dbReference>
<dbReference type="InterPro" id="IPR001356">
    <property type="entry name" value="HD"/>
</dbReference>
<evidence type="ECO:0000256" key="4">
    <source>
        <dbReference type="ARBA" id="ARBA00023242"/>
    </source>
</evidence>
<accession>A0A9P0DA04</accession>
<proteinExistence type="predicted"/>
<dbReference type="GO" id="GO:0045944">
    <property type="term" value="P:positive regulation of transcription by RNA polymerase II"/>
    <property type="evidence" value="ECO:0007669"/>
    <property type="project" value="UniProtKB-ARBA"/>
</dbReference>
<keyword evidence="2 5" id="KW-0238">DNA-binding</keyword>
<evidence type="ECO:0000256" key="5">
    <source>
        <dbReference type="PROSITE-ProRule" id="PRU00108"/>
    </source>
</evidence>
<evidence type="ECO:0000256" key="2">
    <source>
        <dbReference type="ARBA" id="ARBA00023125"/>
    </source>
</evidence>
<evidence type="ECO:0000256" key="3">
    <source>
        <dbReference type="ARBA" id="ARBA00023155"/>
    </source>
</evidence>
<evidence type="ECO:0000259" key="8">
    <source>
        <dbReference type="PROSITE" id="PS50071"/>
    </source>
</evidence>
<evidence type="ECO:0000313" key="9">
    <source>
        <dbReference type="EMBL" id="CAH1114684.1"/>
    </source>
</evidence>
<organism evidence="9 10">
    <name type="scientific">Psylliodes chrysocephalus</name>
    <dbReference type="NCBI Taxonomy" id="3402493"/>
    <lineage>
        <taxon>Eukaryota</taxon>
        <taxon>Metazoa</taxon>
        <taxon>Ecdysozoa</taxon>
        <taxon>Arthropoda</taxon>
        <taxon>Hexapoda</taxon>
        <taxon>Insecta</taxon>
        <taxon>Pterygota</taxon>
        <taxon>Neoptera</taxon>
        <taxon>Endopterygota</taxon>
        <taxon>Coleoptera</taxon>
        <taxon>Polyphaga</taxon>
        <taxon>Cucujiformia</taxon>
        <taxon>Chrysomeloidea</taxon>
        <taxon>Chrysomelidae</taxon>
        <taxon>Galerucinae</taxon>
        <taxon>Alticini</taxon>
        <taxon>Psylliodes</taxon>
    </lineage>
</organism>
<reference evidence="9" key="1">
    <citation type="submission" date="2022-01" db="EMBL/GenBank/DDBJ databases">
        <authorList>
            <person name="King R."/>
        </authorList>
    </citation>
    <scope>NUCLEOTIDE SEQUENCE</scope>
</reference>
<dbReference type="GO" id="GO:0005634">
    <property type="term" value="C:nucleus"/>
    <property type="evidence" value="ECO:0007669"/>
    <property type="project" value="UniProtKB-SubCell"/>
</dbReference>
<protein>
    <recommendedName>
        <fullName evidence="8">Homeobox domain-containing protein</fullName>
    </recommendedName>
</protein>
<gene>
    <name evidence="9" type="ORF">PSYICH_LOCUS14372</name>
</gene>
<feature type="domain" description="Homeobox" evidence="8">
    <location>
        <begin position="84"/>
        <end position="144"/>
    </location>
</feature>
<dbReference type="InterPro" id="IPR017970">
    <property type="entry name" value="Homeobox_CS"/>
</dbReference>
<feature type="DNA-binding region" description="Homeobox" evidence="5">
    <location>
        <begin position="86"/>
        <end position="145"/>
    </location>
</feature>
<name>A0A9P0DA04_9CUCU</name>
<keyword evidence="3 5" id="KW-0371">Homeobox</keyword>